<dbReference type="Proteomes" id="UP000612009">
    <property type="component" value="Unassembled WGS sequence"/>
</dbReference>
<name>A0A811TFH1_9EURY</name>
<comment type="caution">
    <text evidence="1">The sequence shown here is derived from an EMBL/GenBank/DDBJ whole genome shotgun (WGS) entry which is preliminary data.</text>
</comment>
<dbReference type="EMBL" id="CAJHIR010000023">
    <property type="protein sequence ID" value="CAD6493267.1"/>
    <property type="molecule type" value="Genomic_DNA"/>
</dbReference>
<dbReference type="Pfam" id="PF03683">
    <property type="entry name" value="UPF0175"/>
    <property type="match status" value="1"/>
</dbReference>
<proteinExistence type="predicted"/>
<protein>
    <submittedName>
        <fullName evidence="1">Uncharacterized protein</fullName>
    </submittedName>
</protein>
<evidence type="ECO:0000313" key="1">
    <source>
        <dbReference type="EMBL" id="CAD6493267.1"/>
    </source>
</evidence>
<reference evidence="1" key="1">
    <citation type="submission" date="2020-10" db="EMBL/GenBank/DDBJ databases">
        <authorList>
            <person name="Hahn C.J."/>
            <person name="Laso-Perez R."/>
            <person name="Vulcano F."/>
            <person name="Vaziourakis K.-M."/>
            <person name="Stokke R."/>
            <person name="Steen I.H."/>
            <person name="Teske A."/>
            <person name="Boetius A."/>
            <person name="Liebeke M."/>
            <person name="Amann R."/>
            <person name="Knittel K."/>
        </authorList>
    </citation>
    <scope>NUCLEOTIDE SEQUENCE</scope>
    <source>
        <strain evidence="1">Gfbio:e3339647-f889-4370-9287-4fb5cb688e4c:AG392J18_GoMArc1</strain>
    </source>
</reference>
<dbReference type="InterPro" id="IPR005368">
    <property type="entry name" value="UPF0175"/>
</dbReference>
<dbReference type="AlphaFoldDB" id="A0A811TFH1"/>
<sequence length="106" mass="12333">MFEISDNLIKMELKVISSTGFYKTEEEFIKEAINTLLAARKDLRITIACELYKRDEISLGRACEIASLDIEEMKEVLYKRGIKRRVNVSLEEMENMAEKAVELARR</sequence>
<accession>A0A811TFH1</accession>
<organism evidence="1 2">
    <name type="scientific">Candidatus Argoarchaeum ethanivorans</name>
    <dbReference type="NCBI Taxonomy" id="2608793"/>
    <lineage>
        <taxon>Archaea</taxon>
        <taxon>Methanobacteriati</taxon>
        <taxon>Methanobacteriota</taxon>
        <taxon>Stenosarchaea group</taxon>
        <taxon>Methanomicrobia</taxon>
        <taxon>Methanosarcinales</taxon>
        <taxon>Methanosarcinales incertae sedis</taxon>
        <taxon>GOM Arc I cluster</taxon>
        <taxon>Candidatus Argoarchaeum</taxon>
    </lineage>
</organism>
<gene>
    <name evidence="1" type="ORF">LAKADJCE_00482</name>
</gene>
<evidence type="ECO:0000313" key="2">
    <source>
        <dbReference type="Proteomes" id="UP000612009"/>
    </source>
</evidence>